<accession>A0AAV1US04</accession>
<evidence type="ECO:0000313" key="3">
    <source>
        <dbReference type="EMBL" id="CAK7936488.1"/>
    </source>
</evidence>
<dbReference type="EMBL" id="CAKLBY020000224">
    <property type="protein sequence ID" value="CAK7936488.1"/>
    <property type="molecule type" value="Genomic_DNA"/>
</dbReference>
<dbReference type="GO" id="GO:0008270">
    <property type="term" value="F:zinc ion binding"/>
    <property type="evidence" value="ECO:0007669"/>
    <property type="project" value="UniProtKB-KW"/>
</dbReference>
<dbReference type="GO" id="GO:0003676">
    <property type="term" value="F:nucleic acid binding"/>
    <property type="evidence" value="ECO:0007669"/>
    <property type="project" value="InterPro"/>
</dbReference>
<keyword evidence="1" id="KW-0862">Zinc</keyword>
<dbReference type="Pfam" id="PF00098">
    <property type="entry name" value="zf-CCHC"/>
    <property type="match status" value="1"/>
</dbReference>
<gene>
    <name evidence="3" type="ORF">PM001_LOCUS21638</name>
</gene>
<protein>
    <recommendedName>
        <fullName evidence="2">CCHC-type domain-containing protein</fullName>
    </recommendedName>
</protein>
<dbReference type="Gene3D" id="4.10.60.10">
    <property type="entry name" value="Zinc finger, CCHC-type"/>
    <property type="match status" value="1"/>
</dbReference>
<comment type="caution">
    <text evidence="3">The sequence shown here is derived from an EMBL/GenBank/DDBJ whole genome shotgun (WGS) entry which is preliminary data.</text>
</comment>
<keyword evidence="1" id="KW-0863">Zinc-finger</keyword>
<sequence length="369" mass="40942">MLSRLDTNRLDYLRQAEELAQLAQSTEVDTHTKNFGRDVMNSVEPVKELKEKSKTRTTQTRIDARKCFKCGEVGHIRSRCPQGKKKSSGAIFVFMVARGANDSQNQWILDRGSSRHLVNGSSIHTDAIPYNSECTTAATDGSALRITLQGTADVQVVAFGVVNTVGLLNVQYAENLERNIISFGLLEVKGCVLEYRGGRRVLSSRVGGKLIMNAESFNNVLVVTWMSHNNRTIIPSRDSMIMVMDAPDDESVSDVHCGTLKDFHRRLGHFCRDTVLKMAEVPASCIRLTDTTRQKCMACAKGKQTKTAHSKRDTGANSPIDVIGGVTCSDLKGPMIHETDWATDKWSSSLIIGQVTVECFCPRRRMQLR</sequence>
<dbReference type="InterPro" id="IPR036875">
    <property type="entry name" value="Znf_CCHC_sf"/>
</dbReference>
<keyword evidence="1" id="KW-0479">Metal-binding</keyword>
<name>A0AAV1US04_9STRA</name>
<evidence type="ECO:0000256" key="1">
    <source>
        <dbReference type="PROSITE-ProRule" id="PRU00047"/>
    </source>
</evidence>
<organism evidence="3 4">
    <name type="scientific">Peronospora matthiolae</name>
    <dbReference type="NCBI Taxonomy" id="2874970"/>
    <lineage>
        <taxon>Eukaryota</taxon>
        <taxon>Sar</taxon>
        <taxon>Stramenopiles</taxon>
        <taxon>Oomycota</taxon>
        <taxon>Peronosporomycetes</taxon>
        <taxon>Peronosporales</taxon>
        <taxon>Peronosporaceae</taxon>
        <taxon>Peronospora</taxon>
    </lineage>
</organism>
<evidence type="ECO:0000259" key="2">
    <source>
        <dbReference type="PROSITE" id="PS50158"/>
    </source>
</evidence>
<dbReference type="InterPro" id="IPR054722">
    <property type="entry name" value="PolX-like_BBD"/>
</dbReference>
<reference evidence="3" key="1">
    <citation type="submission" date="2024-01" db="EMBL/GenBank/DDBJ databases">
        <authorList>
            <person name="Webb A."/>
        </authorList>
    </citation>
    <scope>NUCLEOTIDE SEQUENCE</scope>
    <source>
        <strain evidence="3">Pm1</strain>
    </source>
</reference>
<dbReference type="PROSITE" id="PS50158">
    <property type="entry name" value="ZF_CCHC"/>
    <property type="match status" value="1"/>
</dbReference>
<feature type="domain" description="CCHC-type" evidence="2">
    <location>
        <begin position="65"/>
        <end position="82"/>
    </location>
</feature>
<dbReference type="SMART" id="SM00343">
    <property type="entry name" value="ZnF_C2HC"/>
    <property type="match status" value="1"/>
</dbReference>
<dbReference type="SUPFAM" id="SSF57756">
    <property type="entry name" value="Retrovirus zinc finger-like domains"/>
    <property type="match status" value="1"/>
</dbReference>
<dbReference type="Proteomes" id="UP001162060">
    <property type="component" value="Unassembled WGS sequence"/>
</dbReference>
<dbReference type="InterPro" id="IPR001878">
    <property type="entry name" value="Znf_CCHC"/>
</dbReference>
<dbReference type="Pfam" id="PF22936">
    <property type="entry name" value="Pol_BBD"/>
    <property type="match status" value="1"/>
</dbReference>
<proteinExistence type="predicted"/>
<evidence type="ECO:0000313" key="4">
    <source>
        <dbReference type="Proteomes" id="UP001162060"/>
    </source>
</evidence>
<dbReference type="AlphaFoldDB" id="A0AAV1US04"/>